<name>A0A172XZ34_9FLAO</name>
<dbReference type="Gene3D" id="3.10.580.10">
    <property type="entry name" value="CBS-domain"/>
    <property type="match status" value="1"/>
</dbReference>
<evidence type="ECO:0000256" key="1">
    <source>
        <dbReference type="PROSITE-ProRule" id="PRU00703"/>
    </source>
</evidence>
<evidence type="ECO:0000259" key="2">
    <source>
        <dbReference type="PROSITE" id="PS51371"/>
    </source>
</evidence>
<gene>
    <name evidence="3" type="ORF">A0O34_17165</name>
</gene>
<keyword evidence="1" id="KW-0129">CBS domain</keyword>
<accession>A0A172XZ34</accession>
<feature type="domain" description="CBS" evidence="2">
    <location>
        <begin position="105"/>
        <end position="163"/>
    </location>
</feature>
<sequence length="335" mass="38746">MNKLEAFLLEIKKQKKTEKISTKSVISYYGVARRGWRVIENVNTWLEKYELEMEPTFDRANFYGSVKISLKPTIQSNGELKKAKYVDIIPRLNIIKSSDLNNSESIYGLITVKKETSITEAVTLMIKHNYSQLPILSSSKEVYGLVSWKSIGKALALGKKCELVKDCFESVEVLNYDEPLFKAVKIILSKEVVLVKDFKKDISGIVTATDIGEQFLILSEPFLLIEQIENLIRRILDDKLIFDDINKVLDVDKYNKEIKHLSDLSFGHYVRIIENESLFRKLEIKIDRVILQKMLAEVNIIRNEVMHFNPEEMEENTLAKLRQALDFLQAIVEHK</sequence>
<dbReference type="OrthoDB" id="291940at2"/>
<evidence type="ECO:0000313" key="3">
    <source>
        <dbReference type="EMBL" id="ANF52140.1"/>
    </source>
</evidence>
<dbReference type="InterPro" id="IPR046342">
    <property type="entry name" value="CBS_dom_sf"/>
</dbReference>
<dbReference type="Proteomes" id="UP000077824">
    <property type="component" value="Chromosome"/>
</dbReference>
<dbReference type="SMART" id="SM00116">
    <property type="entry name" value="CBS"/>
    <property type="match status" value="2"/>
</dbReference>
<dbReference type="AlphaFoldDB" id="A0A172XZ34"/>
<proteinExistence type="predicted"/>
<dbReference type="RefSeq" id="WP_066757340.1">
    <property type="nucleotide sequence ID" value="NZ_CP015199.1"/>
</dbReference>
<dbReference type="PROSITE" id="PS51371">
    <property type="entry name" value="CBS"/>
    <property type="match status" value="1"/>
</dbReference>
<dbReference type="EMBL" id="CP015199">
    <property type="protein sequence ID" value="ANF52140.1"/>
    <property type="molecule type" value="Genomic_DNA"/>
</dbReference>
<dbReference type="Pfam" id="PF00571">
    <property type="entry name" value="CBS"/>
    <property type="match status" value="1"/>
</dbReference>
<organism evidence="3 4">
    <name type="scientific">Chryseobacterium glaciei</name>
    <dbReference type="NCBI Taxonomy" id="1685010"/>
    <lineage>
        <taxon>Bacteria</taxon>
        <taxon>Pseudomonadati</taxon>
        <taxon>Bacteroidota</taxon>
        <taxon>Flavobacteriia</taxon>
        <taxon>Flavobacteriales</taxon>
        <taxon>Weeksellaceae</taxon>
        <taxon>Chryseobacterium group</taxon>
        <taxon>Chryseobacterium</taxon>
    </lineage>
</organism>
<keyword evidence="4" id="KW-1185">Reference proteome</keyword>
<protein>
    <recommendedName>
        <fullName evidence="2">CBS domain-containing protein</fullName>
    </recommendedName>
</protein>
<evidence type="ECO:0000313" key="4">
    <source>
        <dbReference type="Proteomes" id="UP000077824"/>
    </source>
</evidence>
<dbReference type="SUPFAM" id="SSF54631">
    <property type="entry name" value="CBS-domain pair"/>
    <property type="match status" value="1"/>
</dbReference>
<dbReference type="KEGG" id="chh:A0O34_17165"/>
<reference evidence="3 4" key="1">
    <citation type="submission" date="2016-04" db="EMBL/GenBank/DDBJ databases">
        <title>Complete Genome Sequence of Chryseobacterium sp. IHBB 10212.</title>
        <authorList>
            <person name="Pal M."/>
            <person name="Swarnkar M.K."/>
            <person name="Kaushal K."/>
            <person name="Chhibber S."/>
            <person name="Singh A.K."/>
            <person name="Gulati A."/>
        </authorList>
    </citation>
    <scope>NUCLEOTIDE SEQUENCE [LARGE SCALE GENOMIC DNA]</scope>
    <source>
        <strain evidence="3 4">IHBB 10212</strain>
    </source>
</reference>
<dbReference type="InterPro" id="IPR000644">
    <property type="entry name" value="CBS_dom"/>
</dbReference>